<dbReference type="WBParaSite" id="MBELARI_LOCUS7624">
    <property type="protein sequence ID" value="MBELARI_LOCUS7624"/>
    <property type="gene ID" value="MBELARI_LOCUS7624"/>
</dbReference>
<proteinExistence type="predicted"/>
<accession>A0AAF3FKH2</accession>
<feature type="region of interest" description="Disordered" evidence="1">
    <location>
        <begin position="122"/>
        <end position="141"/>
    </location>
</feature>
<dbReference type="AlphaFoldDB" id="A0AAF3FKH2"/>
<dbReference type="Pfam" id="PF25825">
    <property type="entry name" value="SAPC2_N"/>
    <property type="match status" value="1"/>
</dbReference>
<name>A0AAF3FKH2_9BILA</name>
<evidence type="ECO:0000313" key="4">
    <source>
        <dbReference type="WBParaSite" id="MBELARI_LOCUS7624"/>
    </source>
</evidence>
<dbReference type="PANTHER" id="PTHR14907:SF2">
    <property type="entry name" value="SUPPRESSOR APC DOMAIN-CONTAINING PROTEIN 2"/>
    <property type="match status" value="1"/>
</dbReference>
<keyword evidence="3" id="KW-1185">Reference proteome</keyword>
<dbReference type="InterPro" id="IPR026828">
    <property type="entry name" value="SAPC2_1/2"/>
</dbReference>
<evidence type="ECO:0000259" key="2">
    <source>
        <dbReference type="Pfam" id="PF25825"/>
    </source>
</evidence>
<dbReference type="InterPro" id="IPR057953">
    <property type="entry name" value="SAPC2_N"/>
</dbReference>
<evidence type="ECO:0000256" key="1">
    <source>
        <dbReference type="SAM" id="MobiDB-lite"/>
    </source>
</evidence>
<feature type="region of interest" description="Disordered" evidence="1">
    <location>
        <begin position="181"/>
        <end position="219"/>
    </location>
</feature>
<dbReference type="PANTHER" id="PTHR14907">
    <property type="entry name" value="FI14130P"/>
    <property type="match status" value="1"/>
</dbReference>
<organism evidence="3 4">
    <name type="scientific">Mesorhabditis belari</name>
    <dbReference type="NCBI Taxonomy" id="2138241"/>
    <lineage>
        <taxon>Eukaryota</taxon>
        <taxon>Metazoa</taxon>
        <taxon>Ecdysozoa</taxon>
        <taxon>Nematoda</taxon>
        <taxon>Chromadorea</taxon>
        <taxon>Rhabditida</taxon>
        <taxon>Rhabditina</taxon>
        <taxon>Rhabditomorpha</taxon>
        <taxon>Rhabditoidea</taxon>
        <taxon>Rhabditidae</taxon>
        <taxon>Mesorhabditinae</taxon>
        <taxon>Mesorhabditis</taxon>
    </lineage>
</organism>
<sequence length="269" mass="29730">MDHIFARSKGKGDILAPLSYNTQSGSPGLRPEYVDGLKAFFDVLDSQRRGTVSYETLCARLCELPRPALPPNFLSSIGRVTPPDGQISFDRFLAAVKLSLKDQEINNNNIPMGSLYRVQSEGRLAQSSQQHQKRSPPMMGVNGLDQRRVIYASNPNLGGHSPNYENGTVMAQYGQVVMRPKKTTVRSQKEASSEHRLRHPLPPPGQPQKIAVPGRRPMSTNSYNSVASSGLENIVWRNSVMSSSNSDSTRRNTICEEDASPRIYSCKAL</sequence>
<dbReference type="SUPFAM" id="SSF47473">
    <property type="entry name" value="EF-hand"/>
    <property type="match status" value="1"/>
</dbReference>
<feature type="domain" description="Suppressor APC" evidence="2">
    <location>
        <begin position="29"/>
        <end position="104"/>
    </location>
</feature>
<evidence type="ECO:0000313" key="3">
    <source>
        <dbReference type="Proteomes" id="UP000887575"/>
    </source>
</evidence>
<reference evidence="4" key="1">
    <citation type="submission" date="2024-02" db="UniProtKB">
        <authorList>
            <consortium name="WormBaseParasite"/>
        </authorList>
    </citation>
    <scope>IDENTIFICATION</scope>
</reference>
<dbReference type="InterPro" id="IPR011992">
    <property type="entry name" value="EF-hand-dom_pair"/>
</dbReference>
<protein>
    <submittedName>
        <fullName evidence="4">EF-hand domain-containing protein</fullName>
    </submittedName>
</protein>
<dbReference type="Proteomes" id="UP000887575">
    <property type="component" value="Unassembled WGS sequence"/>
</dbReference>